<sequence length="459" mass="51761">MKKLLIIFCIAISLNAVAQNLTSENQFARPLHDVLKEMEARFNIRFQYNIDTIGKILPYADFRIRPYSIEESLKNVLTLFDYSFVEQEKNVYKLKPYEYPRRTPEDGKKMLAYLNSLYVEKQSWEIRKAQLRTEVRRKLGIDTLLKQRINVKPILSKMRKFDGYTVQNIALETLPGLYVCGSIYTPTQKGKYALIICPNGHFGDGRYRKDQQQRMATLARMGAVCVDYDLFGWGESALQVGSSAHRSSAAHVIQAMNGLSLLDYMLTTCKDIDVARIGVNGGSGGGSQVVLLTVLDNRFTAAAPVVSLASHFDGGCPCESGMPITMAGGGTNNAELIAMFAPRPLLIVSDGKDWTADVPILEYPYLQRIYSFYDVKDEVTNIHLQDEGHDFGSNKRNAVYDFFIKAFNLDKKMQDESCVTIEPESSLLSFGEKGELLPANAIRSFDKLSLYFNKNFIRN</sequence>
<reference evidence="1" key="1">
    <citation type="submission" date="2019-03" db="EMBL/GenBank/DDBJ databases">
        <title>Single cell metagenomics reveals metabolic interactions within the superorganism composed of flagellate Streblomastix strix and complex community of Bacteroidetes bacteria on its surface.</title>
        <authorList>
            <person name="Treitli S.C."/>
            <person name="Kolisko M."/>
            <person name="Husnik F."/>
            <person name="Keeling P."/>
            <person name="Hampl V."/>
        </authorList>
    </citation>
    <scope>NUCLEOTIDE SEQUENCE</scope>
    <source>
        <strain evidence="1">STM</strain>
    </source>
</reference>
<dbReference type="InterPro" id="IPR029058">
    <property type="entry name" value="AB_hydrolase_fold"/>
</dbReference>
<dbReference type="Gene3D" id="3.40.50.1820">
    <property type="entry name" value="alpha/beta hydrolase"/>
    <property type="match status" value="1"/>
</dbReference>
<proteinExistence type="predicted"/>
<evidence type="ECO:0000313" key="1">
    <source>
        <dbReference type="EMBL" id="KAA6349917.1"/>
    </source>
</evidence>
<gene>
    <name evidence="1" type="ORF">EZS27_002708</name>
</gene>
<dbReference type="InterPro" id="IPR050261">
    <property type="entry name" value="FrsA_esterase"/>
</dbReference>
<dbReference type="PANTHER" id="PTHR22946:SF8">
    <property type="entry name" value="ACETYL XYLAN ESTERASE DOMAIN-CONTAINING PROTEIN"/>
    <property type="match status" value="1"/>
</dbReference>
<organism evidence="1">
    <name type="scientific">termite gut metagenome</name>
    <dbReference type="NCBI Taxonomy" id="433724"/>
    <lineage>
        <taxon>unclassified sequences</taxon>
        <taxon>metagenomes</taxon>
        <taxon>organismal metagenomes</taxon>
    </lineage>
</organism>
<dbReference type="PANTHER" id="PTHR22946">
    <property type="entry name" value="DIENELACTONE HYDROLASE DOMAIN-CONTAINING PROTEIN-RELATED"/>
    <property type="match status" value="1"/>
</dbReference>
<dbReference type="SUPFAM" id="SSF53474">
    <property type="entry name" value="alpha/beta-Hydrolases"/>
    <property type="match status" value="1"/>
</dbReference>
<comment type="caution">
    <text evidence="1">The sequence shown here is derived from an EMBL/GenBank/DDBJ whole genome shotgun (WGS) entry which is preliminary data.</text>
</comment>
<evidence type="ECO:0008006" key="2">
    <source>
        <dbReference type="Google" id="ProtNLM"/>
    </source>
</evidence>
<accession>A0A5J4SVB7</accession>
<protein>
    <recommendedName>
        <fullName evidence="2">Acetyl xylan esterase domain-containing protein</fullName>
    </recommendedName>
</protein>
<dbReference type="EMBL" id="SNRY01000037">
    <property type="protein sequence ID" value="KAA6349917.1"/>
    <property type="molecule type" value="Genomic_DNA"/>
</dbReference>
<name>A0A5J4SVB7_9ZZZZ</name>
<dbReference type="AlphaFoldDB" id="A0A5J4SVB7"/>